<dbReference type="AlphaFoldDB" id="A0AAV3PVI6"/>
<evidence type="ECO:0000313" key="3">
    <source>
        <dbReference type="Proteomes" id="UP001454036"/>
    </source>
</evidence>
<dbReference type="InterPro" id="IPR025476">
    <property type="entry name" value="Helitron_helicase-like"/>
</dbReference>
<evidence type="ECO:0000259" key="1">
    <source>
        <dbReference type="Pfam" id="PF14214"/>
    </source>
</evidence>
<evidence type="ECO:0000313" key="2">
    <source>
        <dbReference type="EMBL" id="GAA0155827.1"/>
    </source>
</evidence>
<reference evidence="2 3" key="1">
    <citation type="submission" date="2024-01" db="EMBL/GenBank/DDBJ databases">
        <title>The complete chloroplast genome sequence of Lithospermum erythrorhizon: insights into the phylogenetic relationship among Boraginaceae species and the maternal lineages of purple gromwells.</title>
        <authorList>
            <person name="Okada T."/>
            <person name="Watanabe K."/>
        </authorList>
    </citation>
    <scope>NUCLEOTIDE SEQUENCE [LARGE SCALE GENOMIC DNA]</scope>
</reference>
<dbReference type="PANTHER" id="PTHR45786:SF75">
    <property type="entry name" value="ATP-DEPENDENT DNA HELICASE"/>
    <property type="match status" value="1"/>
</dbReference>
<protein>
    <recommendedName>
        <fullName evidence="1">Helitron helicase-like domain-containing protein</fullName>
    </recommendedName>
</protein>
<gene>
    <name evidence="2" type="ORF">LIER_13467</name>
</gene>
<keyword evidence="3" id="KW-1185">Reference proteome</keyword>
<feature type="domain" description="Helitron helicase-like" evidence="1">
    <location>
        <begin position="18"/>
        <end position="165"/>
    </location>
</feature>
<dbReference type="EMBL" id="BAABME010002725">
    <property type="protein sequence ID" value="GAA0155827.1"/>
    <property type="molecule type" value="Genomic_DNA"/>
</dbReference>
<dbReference type="PANTHER" id="PTHR45786">
    <property type="entry name" value="DNA BINDING PROTEIN-LIKE"/>
    <property type="match status" value="1"/>
</dbReference>
<dbReference type="Proteomes" id="UP001454036">
    <property type="component" value="Unassembled WGS sequence"/>
</dbReference>
<accession>A0AAV3PVI6</accession>
<comment type="caution">
    <text evidence="2">The sequence shown here is derived from an EMBL/GenBank/DDBJ whole genome shotgun (WGS) entry which is preliminary data.</text>
</comment>
<name>A0AAV3PVI6_LITER</name>
<sequence>MIPGVIEESPNKVSCREYYCYKFQIRSSRKSSLLHAGRLFQQFAVDQYIKLETTHLDFYRWKQNDMRSELYQGIVDSVMAGESRASELGQRIILPASFIGGPRDMRRRYLDAMTLVQRFGKPDLFITMTCNIEWNEIQEEILPGQHFHDCPDLTTKVFRAKLQDLEKLLPMYM</sequence>
<organism evidence="2 3">
    <name type="scientific">Lithospermum erythrorhizon</name>
    <name type="common">Purple gromwell</name>
    <name type="synonym">Lithospermum officinale var. erythrorhizon</name>
    <dbReference type="NCBI Taxonomy" id="34254"/>
    <lineage>
        <taxon>Eukaryota</taxon>
        <taxon>Viridiplantae</taxon>
        <taxon>Streptophyta</taxon>
        <taxon>Embryophyta</taxon>
        <taxon>Tracheophyta</taxon>
        <taxon>Spermatophyta</taxon>
        <taxon>Magnoliopsida</taxon>
        <taxon>eudicotyledons</taxon>
        <taxon>Gunneridae</taxon>
        <taxon>Pentapetalae</taxon>
        <taxon>asterids</taxon>
        <taxon>lamiids</taxon>
        <taxon>Boraginales</taxon>
        <taxon>Boraginaceae</taxon>
        <taxon>Boraginoideae</taxon>
        <taxon>Lithospermeae</taxon>
        <taxon>Lithospermum</taxon>
    </lineage>
</organism>
<proteinExistence type="predicted"/>
<dbReference type="Pfam" id="PF14214">
    <property type="entry name" value="Helitron_like_N"/>
    <property type="match status" value="1"/>
</dbReference>